<dbReference type="AlphaFoldDB" id="A0A2S6MVF0"/>
<dbReference type="OrthoDB" id="5519791at2"/>
<reference evidence="2 3" key="1">
    <citation type="journal article" date="2018" name="Arch. Microbiol.">
        <title>New insights into the metabolic potential of the phototrophic purple bacterium Rhodopila globiformis DSM 161(T) from its draft genome sequence and evidence for a vanadium-dependent nitrogenase.</title>
        <authorList>
            <person name="Imhoff J.F."/>
            <person name="Rahn T."/>
            <person name="Kunzel S."/>
            <person name="Neulinger S.C."/>
        </authorList>
    </citation>
    <scope>NUCLEOTIDE SEQUENCE [LARGE SCALE GENOMIC DNA]</scope>
    <source>
        <strain evidence="2 3">DSM 161</strain>
    </source>
</reference>
<accession>A0A2S6MVF0</accession>
<evidence type="ECO:0000259" key="1">
    <source>
        <dbReference type="Pfam" id="PF24098"/>
    </source>
</evidence>
<proteinExistence type="predicted"/>
<dbReference type="InterPro" id="IPR055804">
    <property type="entry name" value="DUF7380"/>
</dbReference>
<dbReference type="EMBL" id="NHRY01000270">
    <property type="protein sequence ID" value="PPQ26332.1"/>
    <property type="molecule type" value="Genomic_DNA"/>
</dbReference>
<protein>
    <recommendedName>
        <fullName evidence="1">DUF7380 domain-containing protein</fullName>
    </recommendedName>
</protein>
<evidence type="ECO:0000313" key="3">
    <source>
        <dbReference type="Proteomes" id="UP000239724"/>
    </source>
</evidence>
<comment type="caution">
    <text evidence="2">The sequence shown here is derived from an EMBL/GenBank/DDBJ whole genome shotgun (WGS) entry which is preliminary data.</text>
</comment>
<feature type="domain" description="DUF7380" evidence="1">
    <location>
        <begin position="18"/>
        <end position="196"/>
    </location>
</feature>
<name>A0A2S6MVF0_RHOGL</name>
<organism evidence="2 3">
    <name type="scientific">Rhodopila globiformis</name>
    <name type="common">Rhodopseudomonas globiformis</name>
    <dbReference type="NCBI Taxonomy" id="1071"/>
    <lineage>
        <taxon>Bacteria</taxon>
        <taxon>Pseudomonadati</taxon>
        <taxon>Pseudomonadota</taxon>
        <taxon>Alphaproteobacteria</taxon>
        <taxon>Acetobacterales</taxon>
        <taxon>Acetobacteraceae</taxon>
        <taxon>Rhodopila</taxon>
    </lineage>
</organism>
<sequence>MTAEAPEETESPSPELRSLATEADFNVVDIEAPIRELRLADPHEMFTPYQRAFTAALEAKAESAQVVYRLLAALCGIALQPSDRGSPWGPMMTFETGRTAIPEDFRGEQTATISAIVGKVESPGLRARLADIAWSNDRKDGRSAAIAVSAYCGTVTGLLDGSLSTSHGRAEVQEALTFLHRAMQLAKDSTARNKRPPKVAQTFEAMHAATLAAKDIWTFVSIIDLGLDYGLRQPAIAARELEALAGTIPHRTYPIAVKRAWDLAARLYHNLNDKDGRQRCLNAAVHQTLAMRDEVNGSAGAEAGWVMDALQQIRHVEGEEKLEYDLEIELRRLQKAQLKQMGTFQINLHLDGVPEQIAEQFSALELSEALKQFAILGRSPDPKKLREEALKTRTEAPFMSMISVGHLDGEGRTESKSAGASMSGEPEETWFRRIYDQVESPRRARLVRGFVNPARLAIQTKFGISERHFNAIVGMSSLIPESQKPIVALGFTRLFQGDMMSATHLVIPQLEPCLRHVLKINGHDPSKRRDDGTEEDLALGPLLGSSLFRMGGPHAEVECLGALVGQALAK</sequence>
<dbReference type="Pfam" id="PF24098">
    <property type="entry name" value="DUF7380"/>
    <property type="match status" value="1"/>
</dbReference>
<keyword evidence="3" id="KW-1185">Reference proteome</keyword>
<dbReference type="RefSeq" id="WP_104522804.1">
    <property type="nucleotide sequence ID" value="NZ_NHRY01000270.1"/>
</dbReference>
<evidence type="ECO:0000313" key="2">
    <source>
        <dbReference type="EMBL" id="PPQ26332.1"/>
    </source>
</evidence>
<gene>
    <name evidence="2" type="ORF">CCS01_30385</name>
</gene>
<dbReference type="Proteomes" id="UP000239724">
    <property type="component" value="Unassembled WGS sequence"/>
</dbReference>